<dbReference type="AlphaFoldDB" id="A0A8K0NV03"/>
<feature type="region of interest" description="Disordered" evidence="1">
    <location>
        <begin position="416"/>
        <end position="468"/>
    </location>
</feature>
<evidence type="ECO:0000313" key="2">
    <source>
        <dbReference type="EMBL" id="KAG7566936.1"/>
    </source>
</evidence>
<feature type="region of interest" description="Disordered" evidence="1">
    <location>
        <begin position="37"/>
        <end position="73"/>
    </location>
</feature>
<comment type="caution">
    <text evidence="2">The sequence shown here is derived from an EMBL/GenBank/DDBJ whole genome shotgun (WGS) entry which is preliminary data.</text>
</comment>
<feature type="region of interest" description="Disordered" evidence="1">
    <location>
        <begin position="515"/>
        <end position="536"/>
    </location>
</feature>
<name>A0A8K0NV03_9TREE</name>
<accession>A0A8K0NV03</accession>
<organism evidence="2 3">
    <name type="scientific">Filobasidium floriforme</name>
    <dbReference type="NCBI Taxonomy" id="5210"/>
    <lineage>
        <taxon>Eukaryota</taxon>
        <taxon>Fungi</taxon>
        <taxon>Dikarya</taxon>
        <taxon>Basidiomycota</taxon>
        <taxon>Agaricomycotina</taxon>
        <taxon>Tremellomycetes</taxon>
        <taxon>Filobasidiales</taxon>
        <taxon>Filobasidiaceae</taxon>
        <taxon>Filobasidium</taxon>
    </lineage>
</organism>
<feature type="compositionally biased region" description="Basic residues" evidence="1">
    <location>
        <begin position="258"/>
        <end position="272"/>
    </location>
</feature>
<feature type="region of interest" description="Disordered" evidence="1">
    <location>
        <begin position="160"/>
        <end position="283"/>
    </location>
</feature>
<proteinExistence type="predicted"/>
<feature type="compositionally biased region" description="Basic and acidic residues" evidence="1">
    <location>
        <begin position="115"/>
        <end position="127"/>
    </location>
</feature>
<dbReference type="Proteomes" id="UP000812966">
    <property type="component" value="Unassembled WGS sequence"/>
</dbReference>
<reference evidence="2" key="1">
    <citation type="submission" date="2020-04" db="EMBL/GenBank/DDBJ databases">
        <title>Analysis of mating type loci in Filobasidium floriforme.</title>
        <authorList>
            <person name="Nowrousian M."/>
        </authorList>
    </citation>
    <scope>NUCLEOTIDE SEQUENCE</scope>
    <source>
        <strain evidence="2">CBS 6242</strain>
    </source>
</reference>
<dbReference type="EMBL" id="JABELV010000018">
    <property type="protein sequence ID" value="KAG7566936.1"/>
    <property type="molecule type" value="Genomic_DNA"/>
</dbReference>
<evidence type="ECO:0000313" key="3">
    <source>
        <dbReference type="Proteomes" id="UP000812966"/>
    </source>
</evidence>
<feature type="region of interest" description="Disordered" evidence="1">
    <location>
        <begin position="115"/>
        <end position="140"/>
    </location>
</feature>
<feature type="compositionally biased region" description="Basic residues" evidence="1">
    <location>
        <begin position="128"/>
        <end position="140"/>
    </location>
</feature>
<keyword evidence="3" id="KW-1185">Reference proteome</keyword>
<evidence type="ECO:0000256" key="1">
    <source>
        <dbReference type="SAM" id="MobiDB-lite"/>
    </source>
</evidence>
<protein>
    <submittedName>
        <fullName evidence="2">Uncharacterized protein</fullName>
    </submittedName>
</protein>
<gene>
    <name evidence="2" type="ORF">FFLO_01315</name>
</gene>
<sequence>MQGIVAAQRARAGQEVPDEIGPAELAAAQIEIYAQQAVATPRSSPDRDMTPPYDPYDNGHYGSPSSQYGPDDYDGHDDDSFQRYIITHGLTVDEIEWSSVSDMTDLEEMEMNEREIVSTAPDMEKYNRSRRSRKPRPPRRFKTIITRIRPKLEAAITDVTPAEEDAALERERKRRKKGQAWLNSMKALAQARREAKARQEAGLPPPEFTLPPTSLTPSGQKKRVKKESDKTEAEDESADPGPSGSVSVDVDNQALAQVKRKKSTNGKSRARKPSPPVAPLPAYDYHDGHENQQYLEALGQENYDALLSNQAGGSDNGVAALPDDPNVAPDYSALLHAANESAVVDGNGEHHHGVDSYYQQNYDVDESNPVSTLVQAANMFSNGQADAYMQNANFDYSSLHSHNPYASINFAQFGQAGEGSSTGGQLPPVPPLGRTLPGSNYSTPSPGRAAVSLTTTRTGEKRRRGPPVKKIAGAMLMPLTDEQWEAERKKRKKGFGWVQETKAAAEAERLARAQRAAGLPVEAPPKKARPSTSGKLVDQQDMFGHTDDLYHTLEGHAHHETLADAHGQGQGMLHDGQDDIVPFPSTADDDFALGTGLYETQEQVMSHYADHTQNGNHYGDVTMS</sequence>